<evidence type="ECO:0000313" key="1">
    <source>
        <dbReference type="EMBL" id="CAI2377900.1"/>
    </source>
</evidence>
<dbReference type="EMBL" id="CAMPGE010019577">
    <property type="protein sequence ID" value="CAI2377900.1"/>
    <property type="molecule type" value="Genomic_DNA"/>
</dbReference>
<name>A0AAD2D2M1_EUPCR</name>
<proteinExistence type="predicted"/>
<dbReference type="Proteomes" id="UP001295684">
    <property type="component" value="Unassembled WGS sequence"/>
</dbReference>
<reference evidence="1" key="1">
    <citation type="submission" date="2023-07" db="EMBL/GenBank/DDBJ databases">
        <authorList>
            <consortium name="AG Swart"/>
            <person name="Singh M."/>
            <person name="Singh A."/>
            <person name="Seah K."/>
            <person name="Emmerich C."/>
        </authorList>
    </citation>
    <scope>NUCLEOTIDE SEQUENCE</scope>
    <source>
        <strain evidence="1">DP1</strain>
    </source>
</reference>
<dbReference type="AlphaFoldDB" id="A0AAD2D2M1"/>
<gene>
    <name evidence="1" type="ORF">ECRASSUSDP1_LOCUS19291</name>
</gene>
<sequence length="247" mass="29057">MIEFTSNLLLSRDTLEKGHLDQMTFLHPSFGQLKNTFGSFEEDAHLLRGIQPVVTNEMNLDVDAKKTREALASSSENSFEENKERELSHKADEDADKISVIGTSKRGRRPELTGLIKRKDVVIKSCLRKIRTFHWVKLRKMASFLAKRKVVKKELKKYLKFYIEREFGIEPNQEFIYILDRVLFINKSDNPSENIYKDLFYNYSYNKLKRCMKLPYFKCLVYHYSFEVNSSTMDRDTQIGIQIILDS</sequence>
<comment type="caution">
    <text evidence="1">The sequence shown here is derived from an EMBL/GenBank/DDBJ whole genome shotgun (WGS) entry which is preliminary data.</text>
</comment>
<organism evidence="1 2">
    <name type="scientific">Euplotes crassus</name>
    <dbReference type="NCBI Taxonomy" id="5936"/>
    <lineage>
        <taxon>Eukaryota</taxon>
        <taxon>Sar</taxon>
        <taxon>Alveolata</taxon>
        <taxon>Ciliophora</taxon>
        <taxon>Intramacronucleata</taxon>
        <taxon>Spirotrichea</taxon>
        <taxon>Hypotrichia</taxon>
        <taxon>Euplotida</taxon>
        <taxon>Euplotidae</taxon>
        <taxon>Moneuplotes</taxon>
    </lineage>
</organism>
<evidence type="ECO:0000313" key="2">
    <source>
        <dbReference type="Proteomes" id="UP001295684"/>
    </source>
</evidence>
<keyword evidence="2" id="KW-1185">Reference proteome</keyword>
<protein>
    <submittedName>
        <fullName evidence="1">Uncharacterized protein</fullName>
    </submittedName>
</protein>
<accession>A0AAD2D2M1</accession>